<feature type="repeat" description="ANK" evidence="3">
    <location>
        <begin position="392"/>
        <end position="424"/>
    </location>
</feature>
<evidence type="ECO:0000313" key="5">
    <source>
        <dbReference type="Proteomes" id="UP000046393"/>
    </source>
</evidence>
<evidence type="ECO:0000256" key="1">
    <source>
        <dbReference type="ARBA" id="ARBA00022737"/>
    </source>
</evidence>
<feature type="repeat" description="ANK" evidence="3">
    <location>
        <begin position="493"/>
        <end position="525"/>
    </location>
</feature>
<keyword evidence="1" id="KW-0677">Repeat</keyword>
<keyword evidence="2 3" id="KW-0040">ANK repeat</keyword>
<dbReference type="Pfam" id="PF00023">
    <property type="entry name" value="Ank"/>
    <property type="match status" value="1"/>
</dbReference>
<sequence length="600" mass="68104">MNASFAYLIQQLIHGDFNSFERHIKQHPDLLNIRTRRHSLLTFAVLNDRLRAVHFLNKHVEKGLSFSEGDENGVTAVHWAVIADAEKCLKYILKIPHNPEWMLLKDSHGITPVHLAAKLGKTKFLKMLLEAVVDVERFYEEALDECNRSSLHYAATCAQLNCCEVLLDSCLQLQADQRDDNNQTPFMCAAASIYPEAANVVRLLGMRLVKNGKQSLLTARDKNGRTALHLAVLTSNNPVIEVLLNELQCQSETFDNEGRTPLHYAAHRGLLEVTKMLLDAKARNVTRDIFGVTPAHYAAAEGHREILDLLLRRPNPQEVYDKDRRSCLVWAIVKRQVETVKYLLENFNYDSNDRDKYGYTAVHHAAHVGSTEIIKTLFKCRNRYDINSIDNNRATPLHIAAGRGLTDVVRYLITLGAVRESEDFLNRTPMFYACFGGQAYTLKVMLNELQCNGQSVDAYGRTPLHCAAFAGFAACIEVLLDTQEYPIYAEDNDQLTALHIASLYGKLDCVKALLQYGAAVNAHSTAGDVTPLDCAILNGHRRIHDYLRANDGVTATELKDMAARIIQRWWRSKRSRQRFHRYQDPSPPRKSLRHQRIFQM</sequence>
<dbReference type="PANTHER" id="PTHR24188">
    <property type="entry name" value="ANKYRIN REPEAT PROTEIN"/>
    <property type="match status" value="1"/>
</dbReference>
<dbReference type="SMART" id="SM00248">
    <property type="entry name" value="ANK"/>
    <property type="match status" value="14"/>
</dbReference>
<accession>A0A0N5AQ99</accession>
<feature type="repeat" description="ANK" evidence="3">
    <location>
        <begin position="257"/>
        <end position="289"/>
    </location>
</feature>
<feature type="region of interest" description="Disordered" evidence="4">
    <location>
        <begin position="577"/>
        <end position="600"/>
    </location>
</feature>
<dbReference type="PROSITE" id="PS50297">
    <property type="entry name" value="ANK_REP_REGION"/>
    <property type="match status" value="6"/>
</dbReference>
<dbReference type="PRINTS" id="PR01415">
    <property type="entry name" value="ANKYRIN"/>
</dbReference>
<dbReference type="Pfam" id="PF12796">
    <property type="entry name" value="Ank_2"/>
    <property type="match status" value="5"/>
</dbReference>
<name>A0A0N5AQ99_9BILA</name>
<evidence type="ECO:0000313" key="6">
    <source>
        <dbReference type="WBParaSite" id="SMUV_0000685301-mRNA-1"/>
    </source>
</evidence>
<feature type="repeat" description="ANK" evidence="3">
    <location>
        <begin position="223"/>
        <end position="245"/>
    </location>
</feature>
<reference evidence="6" key="1">
    <citation type="submission" date="2017-02" db="UniProtKB">
        <authorList>
            <consortium name="WormBaseParasite"/>
        </authorList>
    </citation>
    <scope>IDENTIFICATION</scope>
</reference>
<dbReference type="InterPro" id="IPR036770">
    <property type="entry name" value="Ankyrin_rpt-contain_sf"/>
</dbReference>
<proteinExistence type="predicted"/>
<keyword evidence="5" id="KW-1185">Reference proteome</keyword>
<dbReference type="Gene3D" id="1.25.40.20">
    <property type="entry name" value="Ankyrin repeat-containing domain"/>
    <property type="match status" value="2"/>
</dbReference>
<evidence type="ECO:0000256" key="4">
    <source>
        <dbReference type="SAM" id="MobiDB-lite"/>
    </source>
</evidence>
<evidence type="ECO:0000256" key="3">
    <source>
        <dbReference type="PROSITE-ProRule" id="PRU00023"/>
    </source>
</evidence>
<dbReference type="SUPFAM" id="SSF48403">
    <property type="entry name" value="Ankyrin repeat"/>
    <property type="match status" value="2"/>
</dbReference>
<dbReference type="InterPro" id="IPR002110">
    <property type="entry name" value="Ankyrin_rpt"/>
</dbReference>
<dbReference type="PANTHER" id="PTHR24188:SF29">
    <property type="entry name" value="GH09064P"/>
    <property type="match status" value="1"/>
</dbReference>
<organism evidence="5 6">
    <name type="scientific">Syphacia muris</name>
    <dbReference type="NCBI Taxonomy" id="451379"/>
    <lineage>
        <taxon>Eukaryota</taxon>
        <taxon>Metazoa</taxon>
        <taxon>Ecdysozoa</taxon>
        <taxon>Nematoda</taxon>
        <taxon>Chromadorea</taxon>
        <taxon>Rhabditida</taxon>
        <taxon>Spirurina</taxon>
        <taxon>Oxyuridomorpha</taxon>
        <taxon>Oxyuroidea</taxon>
        <taxon>Oxyuridae</taxon>
        <taxon>Syphacia</taxon>
    </lineage>
</organism>
<dbReference type="Proteomes" id="UP000046393">
    <property type="component" value="Unplaced"/>
</dbReference>
<dbReference type="AlphaFoldDB" id="A0A0N5AQ99"/>
<feature type="repeat" description="ANK" evidence="3">
    <location>
        <begin position="290"/>
        <end position="322"/>
    </location>
</feature>
<feature type="compositionally biased region" description="Basic residues" evidence="4">
    <location>
        <begin position="590"/>
        <end position="600"/>
    </location>
</feature>
<dbReference type="STRING" id="451379.A0A0N5AQ99"/>
<feature type="repeat" description="ANK" evidence="3">
    <location>
        <begin position="108"/>
        <end position="140"/>
    </location>
</feature>
<dbReference type="PROSITE" id="PS50088">
    <property type="entry name" value="ANK_REPEAT"/>
    <property type="match status" value="6"/>
</dbReference>
<protein>
    <submittedName>
        <fullName evidence="6">ANK_REP_REGION domain-containing protein</fullName>
    </submittedName>
</protein>
<evidence type="ECO:0000256" key="2">
    <source>
        <dbReference type="ARBA" id="ARBA00023043"/>
    </source>
</evidence>
<dbReference type="WBParaSite" id="SMUV_0000685301-mRNA-1">
    <property type="protein sequence ID" value="SMUV_0000685301-mRNA-1"/>
    <property type="gene ID" value="SMUV_0000685301"/>
</dbReference>